<gene>
    <name evidence="1" type="ORF">FGO68_gene9585</name>
</gene>
<reference evidence="1" key="1">
    <citation type="submission" date="2019-06" db="EMBL/GenBank/DDBJ databases">
        <authorList>
            <person name="Zheng W."/>
        </authorList>
    </citation>
    <scope>NUCLEOTIDE SEQUENCE</scope>
    <source>
        <strain evidence="1">QDHG01</strain>
    </source>
</reference>
<organism evidence="1 2">
    <name type="scientific">Halteria grandinella</name>
    <dbReference type="NCBI Taxonomy" id="5974"/>
    <lineage>
        <taxon>Eukaryota</taxon>
        <taxon>Sar</taxon>
        <taxon>Alveolata</taxon>
        <taxon>Ciliophora</taxon>
        <taxon>Intramacronucleata</taxon>
        <taxon>Spirotrichea</taxon>
        <taxon>Stichotrichia</taxon>
        <taxon>Sporadotrichida</taxon>
        <taxon>Halteriidae</taxon>
        <taxon>Halteria</taxon>
    </lineage>
</organism>
<name>A0A8J8NGY8_HALGN</name>
<sequence>MITMLQRKVMQLYRFSLNKIIYRCNEPIKLQDAQIQAEPQQSVKIKNLFQQEQNIKRFEEQQQLKVLFQYFDNMVFRQLKVETILVKKKKYKKSRK</sequence>
<dbReference type="Proteomes" id="UP000785679">
    <property type="component" value="Unassembled WGS sequence"/>
</dbReference>
<protein>
    <submittedName>
        <fullName evidence="1">Uncharacterized protein</fullName>
    </submittedName>
</protein>
<evidence type="ECO:0000313" key="2">
    <source>
        <dbReference type="Proteomes" id="UP000785679"/>
    </source>
</evidence>
<dbReference type="EMBL" id="RRYP01016541">
    <property type="protein sequence ID" value="TNV74956.1"/>
    <property type="molecule type" value="Genomic_DNA"/>
</dbReference>
<dbReference type="AlphaFoldDB" id="A0A8J8NGY8"/>
<comment type="caution">
    <text evidence="1">The sequence shown here is derived from an EMBL/GenBank/DDBJ whole genome shotgun (WGS) entry which is preliminary data.</text>
</comment>
<keyword evidence="2" id="KW-1185">Reference proteome</keyword>
<proteinExistence type="predicted"/>
<accession>A0A8J8NGY8</accession>
<evidence type="ECO:0000313" key="1">
    <source>
        <dbReference type="EMBL" id="TNV74956.1"/>
    </source>
</evidence>